<evidence type="ECO:0000313" key="6">
    <source>
        <dbReference type="EMBL" id="GGB42081.1"/>
    </source>
</evidence>
<dbReference type="GO" id="GO:0019290">
    <property type="term" value="P:siderophore biosynthetic process"/>
    <property type="evidence" value="ECO:0007669"/>
    <property type="project" value="InterPro"/>
</dbReference>
<evidence type="ECO:0000313" key="7">
    <source>
        <dbReference type="Proteomes" id="UP000621454"/>
    </source>
</evidence>
<evidence type="ECO:0000259" key="5">
    <source>
        <dbReference type="SMART" id="SM01006"/>
    </source>
</evidence>
<sequence>MWDRVAGMSFTLPRQIVDVTDAARAQPAPAVPTLHEPFTSRLADPDTDAAMIADWMSRPHLADTWDRDFGAQRWRDHLAAQRDGTYSRPMIVSDNGEPILYAEVYRPAQDVIAHLYDAEPGDIGIHLAMADPGRGHRGTLHALVGPFILGLLAREPDCRRILVDPEASNVAACSAAERFGGVSLGDHDLLGHRIRLYCIAIERGDTDTGETAYAGAQVTHRGDSA</sequence>
<gene>
    <name evidence="6" type="ORF">GCM10011489_32040</name>
</gene>
<dbReference type="SUPFAM" id="SSF55729">
    <property type="entry name" value="Acyl-CoA N-acyltransferases (Nat)"/>
    <property type="match status" value="1"/>
</dbReference>
<protein>
    <recommendedName>
        <fullName evidence="3">Lysine N-acyltransferase MbtK</fullName>
    </recommendedName>
    <alternativeName>
        <fullName evidence="4">Mycobactin synthase protein K</fullName>
    </alternativeName>
</protein>
<dbReference type="Pfam" id="PF13523">
    <property type="entry name" value="Acetyltransf_8"/>
    <property type="match status" value="1"/>
</dbReference>
<dbReference type="Proteomes" id="UP000621454">
    <property type="component" value="Unassembled WGS sequence"/>
</dbReference>
<feature type="domain" description="Acyltransferase MbtK/IucB-like conserved" evidence="5">
    <location>
        <begin position="41"/>
        <end position="88"/>
    </location>
</feature>
<dbReference type="Gene3D" id="3.40.630.30">
    <property type="match status" value="1"/>
</dbReference>
<reference evidence="6" key="2">
    <citation type="submission" date="2020-09" db="EMBL/GenBank/DDBJ databases">
        <authorList>
            <person name="Sun Q."/>
            <person name="Zhou Y."/>
        </authorList>
    </citation>
    <scope>NUCLEOTIDE SEQUENCE</scope>
    <source>
        <strain evidence="6">CGMCC 1.12827</strain>
    </source>
</reference>
<comment type="caution">
    <text evidence="6">The sequence shown here is derived from an EMBL/GenBank/DDBJ whole genome shotgun (WGS) entry which is preliminary data.</text>
</comment>
<organism evidence="6 7">
    <name type="scientific">Gordonia jinhuaensis</name>
    <dbReference type="NCBI Taxonomy" id="1517702"/>
    <lineage>
        <taxon>Bacteria</taxon>
        <taxon>Bacillati</taxon>
        <taxon>Actinomycetota</taxon>
        <taxon>Actinomycetes</taxon>
        <taxon>Mycobacteriales</taxon>
        <taxon>Gordoniaceae</taxon>
        <taxon>Gordonia</taxon>
    </lineage>
</organism>
<dbReference type="InterPro" id="IPR016181">
    <property type="entry name" value="Acyl_CoA_acyltransferase"/>
</dbReference>
<evidence type="ECO:0000256" key="2">
    <source>
        <dbReference type="ARBA" id="ARBA00005102"/>
    </source>
</evidence>
<dbReference type="GO" id="GO:0016410">
    <property type="term" value="F:N-acyltransferase activity"/>
    <property type="evidence" value="ECO:0007669"/>
    <property type="project" value="TreeGrafter"/>
</dbReference>
<comment type="function">
    <text evidence="1">Acyltransferase required for the direct transfer of medium- to long-chain fatty acyl moieties from a carrier protein (MbtL) on to the epsilon-amino group of lysine residue in the mycobactin core.</text>
</comment>
<name>A0A916TEL0_9ACTN</name>
<reference evidence="6" key="1">
    <citation type="journal article" date="2014" name="Int. J. Syst. Evol. Microbiol.">
        <title>Complete genome sequence of Corynebacterium casei LMG S-19264T (=DSM 44701T), isolated from a smear-ripened cheese.</title>
        <authorList>
            <consortium name="US DOE Joint Genome Institute (JGI-PGF)"/>
            <person name="Walter F."/>
            <person name="Albersmeier A."/>
            <person name="Kalinowski J."/>
            <person name="Ruckert C."/>
        </authorList>
    </citation>
    <scope>NUCLEOTIDE SEQUENCE</scope>
    <source>
        <strain evidence="6">CGMCC 1.12827</strain>
    </source>
</reference>
<dbReference type="PANTHER" id="PTHR31438:SF1">
    <property type="entry name" value="LYSINE N-ACYLTRANSFERASE C17G9.06C-RELATED"/>
    <property type="match status" value="1"/>
</dbReference>
<dbReference type="SMART" id="SM01006">
    <property type="entry name" value="AlcB"/>
    <property type="match status" value="1"/>
</dbReference>
<dbReference type="EMBL" id="BMGC01000030">
    <property type="protein sequence ID" value="GGB42081.1"/>
    <property type="molecule type" value="Genomic_DNA"/>
</dbReference>
<dbReference type="AlphaFoldDB" id="A0A916TEL0"/>
<dbReference type="InterPro" id="IPR019432">
    <property type="entry name" value="Acyltransferase_MbtK/IucB-like"/>
</dbReference>
<comment type="pathway">
    <text evidence="2">Siderophore biosynthesis; mycobactin biosynthesis.</text>
</comment>
<evidence type="ECO:0000256" key="4">
    <source>
        <dbReference type="ARBA" id="ARBA00031122"/>
    </source>
</evidence>
<evidence type="ECO:0000256" key="1">
    <source>
        <dbReference type="ARBA" id="ARBA00003818"/>
    </source>
</evidence>
<dbReference type="PANTHER" id="PTHR31438">
    <property type="entry name" value="LYSINE N-ACYLTRANSFERASE C17G9.06C-RELATED"/>
    <property type="match status" value="1"/>
</dbReference>
<evidence type="ECO:0000256" key="3">
    <source>
        <dbReference type="ARBA" id="ARBA00020586"/>
    </source>
</evidence>
<accession>A0A916TEL0</accession>
<keyword evidence="7" id="KW-1185">Reference proteome</keyword>
<proteinExistence type="predicted"/>